<dbReference type="InterPro" id="IPR011990">
    <property type="entry name" value="TPR-like_helical_dom_sf"/>
</dbReference>
<organism evidence="1 2">
    <name type="scientific">Photorhabdus heterorhabditis</name>
    <dbReference type="NCBI Taxonomy" id="880156"/>
    <lineage>
        <taxon>Bacteria</taxon>
        <taxon>Pseudomonadati</taxon>
        <taxon>Pseudomonadota</taxon>
        <taxon>Gammaproteobacteria</taxon>
        <taxon>Enterobacterales</taxon>
        <taxon>Morganellaceae</taxon>
        <taxon>Photorhabdus</taxon>
    </lineage>
</organism>
<comment type="caution">
    <text evidence="1">The sequence shown here is derived from an EMBL/GenBank/DDBJ whole genome shotgun (WGS) entry which is preliminary data.</text>
</comment>
<evidence type="ECO:0008006" key="3">
    <source>
        <dbReference type="Google" id="ProtNLM"/>
    </source>
</evidence>
<name>A0ABR5K7V9_9GAMM</name>
<sequence>MSSESQSLIEATLYYNRTSVRESIWSKATCLALTHHNFDMNGYVITQALEPSCLREVSDTVNIPYKMAENFTYPCKGPGNALQWLLSMRPYLPDIQKLNLARALITTARYRLSQEILDEINNQKLYPEQRITYLITRFITDNRLGMHTNYPHLFENIRAVIETEKISEESILEVTSLAIVWYLKTKAIDSVAYKWFVACGKRVAESILDRETFKAKLALSSFYRAYAMVPAAVSNPSATRTLMLKAQHFAESLEPQNDLEKALAATAKKTVLESSIKEMLYVSQNFDAAERYGLELISLDPHWSINYQELAEVYIKKSEYEKALEQYNNAKHVGLPRAILTEYMIGVCHAHLGDTIAAIGAFKSVLQADVTNISAGLSGYKVASKNDLLSKEYFHDFLKRWDEQGLLTKEHKEMIA</sequence>
<gene>
    <name evidence="1" type="ORF">AM629_18170</name>
</gene>
<dbReference type="RefSeq" id="WP_054480781.1">
    <property type="nucleotide sequence ID" value="NZ_CAWMRL010000072.1"/>
</dbReference>
<dbReference type="EMBL" id="LJCS01000072">
    <property type="protein sequence ID" value="KOY60646.1"/>
    <property type="molecule type" value="Genomic_DNA"/>
</dbReference>
<keyword evidence="2" id="KW-1185">Reference proteome</keyword>
<evidence type="ECO:0000313" key="2">
    <source>
        <dbReference type="Proteomes" id="UP000037727"/>
    </source>
</evidence>
<dbReference type="Gene3D" id="1.25.40.10">
    <property type="entry name" value="Tetratricopeptide repeat domain"/>
    <property type="match status" value="1"/>
</dbReference>
<accession>A0ABR5K7V9</accession>
<dbReference type="SUPFAM" id="SSF48452">
    <property type="entry name" value="TPR-like"/>
    <property type="match status" value="1"/>
</dbReference>
<evidence type="ECO:0000313" key="1">
    <source>
        <dbReference type="EMBL" id="KOY60646.1"/>
    </source>
</evidence>
<protein>
    <recommendedName>
        <fullName evidence="3">Tetratricopeptide repeat protein</fullName>
    </recommendedName>
</protein>
<proteinExistence type="predicted"/>
<reference evidence="1 2" key="1">
    <citation type="submission" date="2015-09" db="EMBL/GenBank/DDBJ databases">
        <title>Draft genome sequence and assembly of Photorhabdus sp. VMG, a bacterial symbiont associated with Heterorhabditis zealandica.</title>
        <authorList>
            <person name="Naidoo S."/>
            <person name="Featherston J."/>
            <person name="Mothupi B."/>
            <person name="Gray V.M."/>
        </authorList>
    </citation>
    <scope>NUCLEOTIDE SEQUENCE [LARGE SCALE GENOMIC DNA]</scope>
    <source>
        <strain evidence="1 2">VMG</strain>
    </source>
</reference>
<dbReference type="Proteomes" id="UP000037727">
    <property type="component" value="Unassembled WGS sequence"/>
</dbReference>